<evidence type="ECO:0000259" key="6">
    <source>
        <dbReference type="PROSITE" id="PS50089"/>
    </source>
</evidence>
<name>A0A8J5J6H5_9STRA</name>
<reference evidence="7" key="1">
    <citation type="submission" date="2021-01" db="EMBL/GenBank/DDBJ databases">
        <title>Phytophthora aleatoria, a newly-described species from Pinus radiata is distinct from Phytophthora cactorum isolates based on comparative genomics.</title>
        <authorList>
            <person name="Mcdougal R."/>
            <person name="Panda P."/>
            <person name="Williams N."/>
            <person name="Studholme D.J."/>
        </authorList>
    </citation>
    <scope>NUCLEOTIDE SEQUENCE</scope>
    <source>
        <strain evidence="7">NZFS 4037</strain>
    </source>
</reference>
<dbReference type="SMART" id="SM00184">
    <property type="entry name" value="RING"/>
    <property type="match status" value="1"/>
</dbReference>
<evidence type="ECO:0000313" key="7">
    <source>
        <dbReference type="EMBL" id="KAG6976215.1"/>
    </source>
</evidence>
<dbReference type="InterPro" id="IPR001841">
    <property type="entry name" value="Znf_RING"/>
</dbReference>
<protein>
    <recommendedName>
        <fullName evidence="6">RING-type domain-containing protein</fullName>
    </recommendedName>
</protein>
<feature type="region of interest" description="Disordered" evidence="5">
    <location>
        <begin position="244"/>
        <end position="268"/>
    </location>
</feature>
<dbReference type="Proteomes" id="UP000709295">
    <property type="component" value="Unassembled WGS sequence"/>
</dbReference>
<dbReference type="PROSITE" id="PS50089">
    <property type="entry name" value="ZF_RING_2"/>
    <property type="match status" value="1"/>
</dbReference>
<keyword evidence="3" id="KW-0862">Zinc</keyword>
<dbReference type="PROSITE" id="PS00518">
    <property type="entry name" value="ZF_RING_1"/>
    <property type="match status" value="1"/>
</dbReference>
<evidence type="ECO:0000256" key="3">
    <source>
        <dbReference type="ARBA" id="ARBA00022833"/>
    </source>
</evidence>
<evidence type="ECO:0000256" key="4">
    <source>
        <dbReference type="PROSITE-ProRule" id="PRU00175"/>
    </source>
</evidence>
<keyword evidence="1" id="KW-0479">Metal-binding</keyword>
<keyword evidence="8" id="KW-1185">Reference proteome</keyword>
<gene>
    <name evidence="7" type="ORF">JG688_00001563</name>
</gene>
<proteinExistence type="predicted"/>
<dbReference type="Pfam" id="PF14634">
    <property type="entry name" value="zf-RING_5"/>
    <property type="match status" value="1"/>
</dbReference>
<feature type="domain" description="RING-type" evidence="6">
    <location>
        <begin position="356"/>
        <end position="394"/>
    </location>
</feature>
<evidence type="ECO:0000313" key="8">
    <source>
        <dbReference type="Proteomes" id="UP000709295"/>
    </source>
</evidence>
<feature type="compositionally biased region" description="Basic and acidic residues" evidence="5">
    <location>
        <begin position="244"/>
        <end position="258"/>
    </location>
</feature>
<keyword evidence="2 4" id="KW-0863">Zinc-finger</keyword>
<organism evidence="7 8">
    <name type="scientific">Phytophthora aleatoria</name>
    <dbReference type="NCBI Taxonomy" id="2496075"/>
    <lineage>
        <taxon>Eukaryota</taxon>
        <taxon>Sar</taxon>
        <taxon>Stramenopiles</taxon>
        <taxon>Oomycota</taxon>
        <taxon>Peronosporomycetes</taxon>
        <taxon>Peronosporales</taxon>
        <taxon>Peronosporaceae</taxon>
        <taxon>Phytophthora</taxon>
    </lineage>
</organism>
<accession>A0A8J5J6H5</accession>
<dbReference type="InterPro" id="IPR017907">
    <property type="entry name" value="Znf_RING_CS"/>
</dbReference>
<evidence type="ECO:0000256" key="5">
    <source>
        <dbReference type="SAM" id="MobiDB-lite"/>
    </source>
</evidence>
<evidence type="ECO:0000256" key="1">
    <source>
        <dbReference type="ARBA" id="ARBA00022723"/>
    </source>
</evidence>
<dbReference type="AlphaFoldDB" id="A0A8J5J6H5"/>
<dbReference type="GO" id="GO:0008270">
    <property type="term" value="F:zinc ion binding"/>
    <property type="evidence" value="ECO:0007669"/>
    <property type="project" value="UniProtKB-KW"/>
</dbReference>
<sequence>MSITEQIARQTRKSTVLDPKNALLVMAIPDYDDYKIMQPYSCRSLSNKSKFIGGRDFITRHNPQEVNDFKMKYSRDNFADAAGKTAMHGVGADAEGALPEQSEEDQQWGLHIGDVVQIVQGQSKKFTYALYCGRGRVIHVWSPSRRSFRVRVDSLRGLKSSGYVATICSRELDEFFHEMLNIDPLEPIEAIRRAKTALHATPACRVSTLSLILFARYGDIIFALLHSLKEAYWLSFDGGTSYDQHPENPEADESHLDSPVRPTKPGTESNNLVPGIKAFFGSVGDLLMSEWLGNSLSDYFQDSQVRSNWYSIHVPPAILRLPSLFLQYDIQLALFRVRYDVARSLSHRLAGDRMECGICWMDFTPLKVMLLKCQHYICDLCLGLLPRSECPYCRGPIRYAQPVSELVKREALWLLKREMQLEDKPPALKSDEPTNVDLD</sequence>
<evidence type="ECO:0000256" key="2">
    <source>
        <dbReference type="ARBA" id="ARBA00022771"/>
    </source>
</evidence>
<comment type="caution">
    <text evidence="7">The sequence shown here is derived from an EMBL/GenBank/DDBJ whole genome shotgun (WGS) entry which is preliminary data.</text>
</comment>
<dbReference type="EMBL" id="JAENGY010000037">
    <property type="protein sequence ID" value="KAG6976215.1"/>
    <property type="molecule type" value="Genomic_DNA"/>
</dbReference>